<sequence>MQITIPDNLVVSELTTQITNAVLNSLEERLHLMNKSVELPPYPNKSEVKKVLGIGEDKLAHWINLGLKTQQWSKLDIRIERSELQRFLKENFEF</sequence>
<proteinExistence type="predicted"/>
<accession>A0A132P6R1</accession>
<dbReference type="Proteomes" id="UP000070452">
    <property type="component" value="Unassembled WGS sequence"/>
</dbReference>
<protein>
    <recommendedName>
        <fullName evidence="3">DNA-binding protein</fullName>
    </recommendedName>
</protein>
<reference evidence="1 2" key="1">
    <citation type="submission" date="2016-01" db="EMBL/GenBank/DDBJ databases">
        <title>Molecular Mechanisms for transfer of large genomic segments between Enterococcus faecium strains.</title>
        <authorList>
            <person name="Garcia-Solache M.A."/>
            <person name="Lebreton F."/>
            <person name="Mclaughlin R.E."/>
            <person name="Whiteaker J.D."/>
            <person name="Gilmore M.S."/>
            <person name="Rice L.B."/>
        </authorList>
    </citation>
    <scope>NUCLEOTIDE SEQUENCE [LARGE SCALE GENOMIC DNA]</scope>
    <source>
        <strain evidence="1 2">D344RRF x C68</strain>
    </source>
</reference>
<evidence type="ECO:0008006" key="3">
    <source>
        <dbReference type="Google" id="ProtNLM"/>
    </source>
</evidence>
<organism evidence="1 2">
    <name type="scientific">Enterococcus faecium</name>
    <name type="common">Streptococcus faecium</name>
    <dbReference type="NCBI Taxonomy" id="1352"/>
    <lineage>
        <taxon>Bacteria</taxon>
        <taxon>Bacillati</taxon>
        <taxon>Bacillota</taxon>
        <taxon>Bacilli</taxon>
        <taxon>Lactobacillales</taxon>
        <taxon>Enterococcaceae</taxon>
        <taxon>Enterococcus</taxon>
    </lineage>
</organism>
<comment type="caution">
    <text evidence="1">The sequence shown here is derived from an EMBL/GenBank/DDBJ whole genome shotgun (WGS) entry which is preliminary data.</text>
</comment>
<evidence type="ECO:0000313" key="1">
    <source>
        <dbReference type="EMBL" id="KWX18010.1"/>
    </source>
</evidence>
<gene>
    <name evidence="1" type="ORF">AWT83_05825</name>
</gene>
<dbReference type="AlphaFoldDB" id="A0A132P6R1"/>
<dbReference type="RefSeq" id="WP_002317614.1">
    <property type="nucleotide sequence ID" value="NZ_CAXRWR010000012.1"/>
</dbReference>
<dbReference type="EMBL" id="LRHK01000001">
    <property type="protein sequence ID" value="KWX18010.1"/>
    <property type="molecule type" value="Genomic_DNA"/>
</dbReference>
<evidence type="ECO:0000313" key="2">
    <source>
        <dbReference type="Proteomes" id="UP000070452"/>
    </source>
</evidence>
<name>A0A132P6R1_ENTFC</name>